<dbReference type="EMBL" id="LT608182">
    <property type="protein sequence ID" value="SCL99536.1"/>
    <property type="molecule type" value="Genomic_DNA"/>
</dbReference>
<evidence type="ECO:0000256" key="7">
    <source>
        <dbReference type="SAM" id="Phobius"/>
    </source>
</evidence>
<dbReference type="PROSITE" id="PS51192">
    <property type="entry name" value="HELICASE_ATP_BIND_1"/>
    <property type="match status" value="1"/>
</dbReference>
<reference evidence="10 11" key="1">
    <citation type="submission" date="2016-08" db="EMBL/GenBank/DDBJ databases">
        <authorList>
            <consortium name="Pathogen Informatics"/>
        </authorList>
    </citation>
    <scope>NUCLEOTIDE SEQUENCE [LARGE SCALE GENOMIC DNA]</scope>
    <source>
        <strain evidence="10 11">DS</strain>
    </source>
</reference>
<comment type="similarity">
    <text evidence="5">Belongs to the DEAD box helicase family.</text>
</comment>
<keyword evidence="5 10" id="KW-0347">Helicase</keyword>
<feature type="compositionally biased region" description="Acidic residues" evidence="6">
    <location>
        <begin position="365"/>
        <end position="402"/>
    </location>
</feature>
<feature type="compositionally biased region" description="Basic and acidic residues" evidence="6">
    <location>
        <begin position="129"/>
        <end position="145"/>
    </location>
</feature>
<keyword evidence="7" id="KW-0812">Transmembrane</keyword>
<evidence type="ECO:0000256" key="6">
    <source>
        <dbReference type="SAM" id="MobiDB-lite"/>
    </source>
</evidence>
<dbReference type="InterPro" id="IPR011545">
    <property type="entry name" value="DEAD/DEAH_box_helicase_dom"/>
</dbReference>
<keyword evidence="2 5" id="KW-0378">Hydrolase</keyword>
<feature type="compositionally biased region" description="Polar residues" evidence="6">
    <location>
        <begin position="151"/>
        <end position="177"/>
    </location>
</feature>
<feature type="domain" description="Helicase ATP-binding" evidence="8">
    <location>
        <begin position="486"/>
        <end position="823"/>
    </location>
</feature>
<evidence type="ECO:0000256" key="1">
    <source>
        <dbReference type="ARBA" id="ARBA00022741"/>
    </source>
</evidence>
<dbReference type="SUPFAM" id="SSF52540">
    <property type="entry name" value="P-loop containing nucleoside triphosphate hydrolases"/>
    <property type="match status" value="1"/>
</dbReference>
<evidence type="ECO:0000313" key="11">
    <source>
        <dbReference type="Proteomes" id="UP000507536"/>
    </source>
</evidence>
<dbReference type="Gene3D" id="3.40.50.300">
    <property type="entry name" value="P-loop containing nucleotide triphosphate hydrolases"/>
    <property type="match status" value="2"/>
</dbReference>
<comment type="catalytic activity">
    <reaction evidence="5">
        <text>ATP + H2O = ADP + phosphate + H(+)</text>
        <dbReference type="Rhea" id="RHEA:13065"/>
        <dbReference type="ChEBI" id="CHEBI:15377"/>
        <dbReference type="ChEBI" id="CHEBI:15378"/>
        <dbReference type="ChEBI" id="CHEBI:30616"/>
        <dbReference type="ChEBI" id="CHEBI:43474"/>
        <dbReference type="ChEBI" id="CHEBI:456216"/>
        <dbReference type="EC" id="3.6.4.13"/>
    </reaction>
</comment>
<feature type="compositionally biased region" description="Basic and acidic residues" evidence="6">
    <location>
        <begin position="178"/>
        <end position="195"/>
    </location>
</feature>
<dbReference type="PROSITE" id="PS51194">
    <property type="entry name" value="HELICASE_CTER"/>
    <property type="match status" value="1"/>
</dbReference>
<keyword evidence="4 5" id="KW-0694">RNA-binding</keyword>
<feature type="region of interest" description="Disordered" evidence="6">
    <location>
        <begin position="116"/>
        <end position="198"/>
    </location>
</feature>
<feature type="compositionally biased region" description="Polar residues" evidence="6">
    <location>
        <begin position="80"/>
        <end position="91"/>
    </location>
</feature>
<dbReference type="PANTHER" id="PTHR24031">
    <property type="entry name" value="RNA HELICASE"/>
    <property type="match status" value="1"/>
</dbReference>
<evidence type="ECO:0000259" key="8">
    <source>
        <dbReference type="PROSITE" id="PS51192"/>
    </source>
</evidence>
<keyword evidence="3 5" id="KW-0067">ATP-binding</keyword>
<dbReference type="Proteomes" id="UP000507536">
    <property type="component" value="Chromosome 2"/>
</dbReference>
<evidence type="ECO:0000259" key="9">
    <source>
        <dbReference type="PROSITE" id="PS51194"/>
    </source>
</evidence>
<sequence length="1089" mass="127577">MFPFPHIWYTCFFIFFCFFFKVNCFTFFKKQNSLIINNKWERNFSSNVYLLKNRSKFNLKNEKCEDNFTVKHENNKSEENGQASQNENIINLNGKKKKKKKYDIGYNDKSWGKRRTHQTIYLNKKQKYNKKEVSKIKKKLENESKGRRKSYTNSSNHKTVNNNKHVQSLEKTNQLSKKQAEQNGGKKRDGKIVDNKKKKKHEKILNMFDKDLNQSLQKLNIKTRKFEIHKNKQSGKTDISENEILQKMLTNNGSTKSIQLKETNKPAKPSKVKRANETSETKEANETSETKEANETSEPKEPSNYDEMVNKLDIRKILKIGNSIDGFRKEIEIKNDVPAEFESQAKRLSLFSTIVDFNANAKGEAEDEKGEAEDEKGEAEDEKGEAEDEKGEAEDEKGEVEDEITKADTFKNIGIYDNFINVYLKYNNIDNPTFYQKKIIPILMYFLNNASYDLMRCTNEISNDANFQTQNEKVAKQIIYINKYNSASKNLIRTFFLHCPTGTGKTFMYLLPIFQQITNLKLSENVNQNCETKQVENDEEKKNEIFYKTKQLNGTTSFCCSDQINTDFIDKNYEILKNNILNYVIDEESNKAIPNNSNPNGQAKVKQNDILILTYNKEVAVQIYELYKDIINSFYKSYASKFFEINKSLTQFEYITEQQQECLEKMNLLYKSKINMNVHLLIGGNNIKYQLKHLRKPKMNIIKECEENDNDIVNVNIYVGTPGRVHTIINEKKTISLENVHTVIFDEYDFFFNKFEGDKIDKDKAMTKLELENTFFSKILKSIYTKKTKKKTPSITNVICCSATSAIYPYLLYTKHFISERFLTSLLGKGAKQEDPTEQPTDTPPINYEKEEKIINSLFKIEDTIKIPKNLIHFNYCYNKKSQIKNNNAMSYFLKILFSNPLNKNVLVFCNTKVSHKTSLTLVCSFSFYLCICFDISLYIFLKQKRVMDLWSLFRNRFDVDIQTIFSGNEKKKKKIFKDINYANFSKNDLINYKNLKKYVNFLFISTNLLYRGINCIGFTTIINFDMPLSPTEYVHRCGRIGRVNNKGAIFNIFEEQDKKKYTKQIFNKINIKPFDIDCYMNNIFTLKK</sequence>
<accession>A0A1C6X872</accession>
<protein>
    <recommendedName>
        <fullName evidence="5">ATP-dependent RNA helicase</fullName>
        <ecNumber evidence="5">3.6.4.13</ecNumber>
    </recommendedName>
</protein>
<feature type="domain" description="Helicase C-terminal" evidence="9">
    <location>
        <begin position="902"/>
        <end position="1085"/>
    </location>
</feature>
<keyword evidence="1 5" id="KW-0547">Nucleotide-binding</keyword>
<dbReference type="GO" id="GO:0003724">
    <property type="term" value="F:RNA helicase activity"/>
    <property type="evidence" value="ECO:0007669"/>
    <property type="project" value="UniProtKB-EC"/>
</dbReference>
<keyword evidence="7" id="KW-1133">Transmembrane helix</keyword>
<feature type="transmembrane region" description="Helical" evidence="7">
    <location>
        <begin position="920"/>
        <end position="942"/>
    </location>
</feature>
<evidence type="ECO:0000256" key="5">
    <source>
        <dbReference type="RuleBase" id="RU365068"/>
    </source>
</evidence>
<feature type="region of interest" description="Disordered" evidence="6">
    <location>
        <begin position="261"/>
        <end position="307"/>
    </location>
</feature>
<feature type="region of interest" description="Disordered" evidence="6">
    <location>
        <begin position="73"/>
        <end position="94"/>
    </location>
</feature>
<name>A0A1C6X872_PLACE</name>
<dbReference type="GO" id="GO:0016787">
    <property type="term" value="F:hydrolase activity"/>
    <property type="evidence" value="ECO:0007669"/>
    <property type="project" value="UniProtKB-KW"/>
</dbReference>
<dbReference type="SMART" id="SM00487">
    <property type="entry name" value="DEXDc"/>
    <property type="match status" value="1"/>
</dbReference>
<dbReference type="SMART" id="SM00490">
    <property type="entry name" value="HELICc"/>
    <property type="match status" value="1"/>
</dbReference>
<dbReference type="GO" id="GO:0003723">
    <property type="term" value="F:RNA binding"/>
    <property type="evidence" value="ECO:0007669"/>
    <property type="project" value="UniProtKB-UniRule"/>
</dbReference>
<feature type="region of interest" description="Disordered" evidence="6">
    <location>
        <begin position="362"/>
        <end position="402"/>
    </location>
</feature>
<evidence type="ECO:0000256" key="4">
    <source>
        <dbReference type="ARBA" id="ARBA00022884"/>
    </source>
</evidence>
<dbReference type="InterPro" id="IPR027417">
    <property type="entry name" value="P-loop_NTPase"/>
</dbReference>
<gene>
    <name evidence="10" type="ORF">PCHDS_000025600</name>
</gene>
<dbReference type="Pfam" id="PF00270">
    <property type="entry name" value="DEAD"/>
    <property type="match status" value="1"/>
</dbReference>
<dbReference type="AlphaFoldDB" id="A0A1C6X872"/>
<proteinExistence type="inferred from homology"/>
<dbReference type="Pfam" id="PF00271">
    <property type="entry name" value="Helicase_C"/>
    <property type="match status" value="1"/>
</dbReference>
<dbReference type="EC" id="3.6.4.13" evidence="5"/>
<evidence type="ECO:0000256" key="2">
    <source>
        <dbReference type="ARBA" id="ARBA00022801"/>
    </source>
</evidence>
<comment type="function">
    <text evidence="5">RNA helicase.</text>
</comment>
<dbReference type="InterPro" id="IPR014001">
    <property type="entry name" value="Helicase_ATP-bd"/>
</dbReference>
<dbReference type="GO" id="GO:0005524">
    <property type="term" value="F:ATP binding"/>
    <property type="evidence" value="ECO:0007669"/>
    <property type="project" value="UniProtKB-UniRule"/>
</dbReference>
<evidence type="ECO:0000313" key="10">
    <source>
        <dbReference type="EMBL" id="SCL99536.1"/>
    </source>
</evidence>
<dbReference type="InterPro" id="IPR001650">
    <property type="entry name" value="Helicase_C-like"/>
</dbReference>
<feature type="compositionally biased region" description="Basic and acidic residues" evidence="6">
    <location>
        <begin position="274"/>
        <end position="307"/>
    </location>
</feature>
<organism evidence="10 11">
    <name type="scientific">Plasmodium chabaudi adami</name>
    <dbReference type="NCBI Taxonomy" id="5826"/>
    <lineage>
        <taxon>Eukaryota</taxon>
        <taxon>Sar</taxon>
        <taxon>Alveolata</taxon>
        <taxon>Apicomplexa</taxon>
        <taxon>Aconoidasida</taxon>
        <taxon>Haemosporida</taxon>
        <taxon>Plasmodiidae</taxon>
        <taxon>Plasmodium</taxon>
        <taxon>Plasmodium (Vinckeia)</taxon>
    </lineage>
</organism>
<evidence type="ECO:0000256" key="3">
    <source>
        <dbReference type="ARBA" id="ARBA00022840"/>
    </source>
</evidence>
<comment type="domain">
    <text evidence="5">The Q motif is unique to and characteristic of the DEAD box family of RNA helicases and controls ATP binding and hydrolysis.</text>
</comment>
<keyword evidence="7" id="KW-0472">Membrane</keyword>